<dbReference type="AlphaFoldDB" id="J9FCG1"/>
<accession>J9FCG1</accession>
<reference evidence="1" key="1">
    <citation type="journal article" date="2012" name="PLoS ONE">
        <title>Gene sets for utilization of primary and secondary nutrition supplies in the distal gut of endangered iberian lynx.</title>
        <authorList>
            <person name="Alcaide M."/>
            <person name="Messina E."/>
            <person name="Richter M."/>
            <person name="Bargiela R."/>
            <person name="Peplies J."/>
            <person name="Huws S.A."/>
            <person name="Newbold C.J."/>
            <person name="Golyshin P.N."/>
            <person name="Simon M.A."/>
            <person name="Lopez G."/>
            <person name="Yakimov M.M."/>
            <person name="Ferrer M."/>
        </authorList>
    </citation>
    <scope>NUCLEOTIDE SEQUENCE</scope>
</reference>
<protein>
    <submittedName>
        <fullName evidence="1">Uncharacterized protein</fullName>
    </submittedName>
</protein>
<proteinExistence type="predicted"/>
<organism evidence="1">
    <name type="scientific">gut metagenome</name>
    <dbReference type="NCBI Taxonomy" id="749906"/>
    <lineage>
        <taxon>unclassified sequences</taxon>
        <taxon>metagenomes</taxon>
        <taxon>organismal metagenomes</taxon>
    </lineage>
</organism>
<name>J9FCG1_9ZZZZ</name>
<comment type="caution">
    <text evidence="1">The sequence shown here is derived from an EMBL/GenBank/DDBJ whole genome shotgun (WGS) entry which is preliminary data.</text>
</comment>
<gene>
    <name evidence="1" type="ORF">EVA_19785</name>
</gene>
<evidence type="ECO:0000313" key="1">
    <source>
        <dbReference type="EMBL" id="EJW92108.1"/>
    </source>
</evidence>
<dbReference type="EMBL" id="AMCI01007752">
    <property type="protein sequence ID" value="EJW92108.1"/>
    <property type="molecule type" value="Genomic_DNA"/>
</dbReference>
<sequence>MDYSTWRNEQPHHGCLLPQCPLCSLPHGVFPFSLLLPEALFHL</sequence>